<dbReference type="RefSeq" id="WP_188574902.1">
    <property type="nucleotide sequence ID" value="NZ_BMDZ01000004.1"/>
</dbReference>
<name>A0ABQ1IAV0_9PROT</name>
<gene>
    <name evidence="3" type="ORF">GCM10011505_06870</name>
</gene>
<dbReference type="PANTHER" id="PTHR38593">
    <property type="entry name" value="BLR2558 PROTEIN"/>
    <property type="match status" value="1"/>
</dbReference>
<evidence type="ECO:0000313" key="3">
    <source>
        <dbReference type="EMBL" id="GGB28228.1"/>
    </source>
</evidence>
<proteinExistence type="predicted"/>
<dbReference type="InterPro" id="IPR012347">
    <property type="entry name" value="Ferritin-like"/>
</dbReference>
<keyword evidence="1" id="KW-0732">Signal</keyword>
<dbReference type="InterPro" id="IPR025419">
    <property type="entry name" value="DUF4142"/>
</dbReference>
<dbReference type="Pfam" id="PF13628">
    <property type="entry name" value="DUF4142"/>
    <property type="match status" value="1"/>
</dbReference>
<dbReference type="Proteomes" id="UP000603352">
    <property type="component" value="Unassembled WGS sequence"/>
</dbReference>
<evidence type="ECO:0000256" key="1">
    <source>
        <dbReference type="SAM" id="SignalP"/>
    </source>
</evidence>
<accession>A0ABQ1IAV0</accession>
<comment type="caution">
    <text evidence="3">The sequence shown here is derived from an EMBL/GenBank/DDBJ whole genome shotgun (WGS) entry which is preliminary data.</text>
</comment>
<feature type="domain" description="DUF4142" evidence="2">
    <location>
        <begin position="48"/>
        <end position="184"/>
    </location>
</feature>
<evidence type="ECO:0000259" key="2">
    <source>
        <dbReference type="Pfam" id="PF13628"/>
    </source>
</evidence>
<dbReference type="PANTHER" id="PTHR38593:SF1">
    <property type="entry name" value="BLR2558 PROTEIN"/>
    <property type="match status" value="1"/>
</dbReference>
<evidence type="ECO:0000313" key="4">
    <source>
        <dbReference type="Proteomes" id="UP000603352"/>
    </source>
</evidence>
<feature type="signal peptide" evidence="1">
    <location>
        <begin position="1"/>
        <end position="38"/>
    </location>
</feature>
<sequence>MFPRLIAAATLRAALSRLPVAGAAGIALATGMAGMAVAADAQTEPISTQSYIDQATLSDIFEIQSGKLARNKSENDDIRAFGGRMVLDHTNSSEQLRKTLADIGGDISVPTQLDDRRMALLERLNEIPSDQFDRLYVDMQVTAHEQALKLHRDYAGNGENEALRDVAEDIADTVERHLDAVRDLASGQGY</sequence>
<dbReference type="EMBL" id="BMDZ01000004">
    <property type="protein sequence ID" value="GGB28228.1"/>
    <property type="molecule type" value="Genomic_DNA"/>
</dbReference>
<feature type="chain" id="PRO_5046887960" description="DUF4142 domain-containing protein" evidence="1">
    <location>
        <begin position="39"/>
        <end position="190"/>
    </location>
</feature>
<keyword evidence="4" id="KW-1185">Reference proteome</keyword>
<organism evidence="3 4">
    <name type="scientific">Tistrella bauzanensis</name>
    <dbReference type="NCBI Taxonomy" id="657419"/>
    <lineage>
        <taxon>Bacteria</taxon>
        <taxon>Pseudomonadati</taxon>
        <taxon>Pseudomonadota</taxon>
        <taxon>Alphaproteobacteria</taxon>
        <taxon>Geminicoccales</taxon>
        <taxon>Geminicoccaceae</taxon>
        <taxon>Tistrella</taxon>
    </lineage>
</organism>
<protein>
    <recommendedName>
        <fullName evidence="2">DUF4142 domain-containing protein</fullName>
    </recommendedName>
</protein>
<dbReference type="Gene3D" id="1.20.1260.10">
    <property type="match status" value="1"/>
</dbReference>
<reference evidence="4" key="1">
    <citation type="journal article" date="2019" name="Int. J. Syst. Evol. Microbiol.">
        <title>The Global Catalogue of Microorganisms (GCM) 10K type strain sequencing project: providing services to taxonomists for standard genome sequencing and annotation.</title>
        <authorList>
            <consortium name="The Broad Institute Genomics Platform"/>
            <consortium name="The Broad Institute Genome Sequencing Center for Infectious Disease"/>
            <person name="Wu L."/>
            <person name="Ma J."/>
        </authorList>
    </citation>
    <scope>NUCLEOTIDE SEQUENCE [LARGE SCALE GENOMIC DNA]</scope>
    <source>
        <strain evidence="4">CGMCC 1.10188</strain>
    </source>
</reference>